<dbReference type="InterPro" id="IPR036388">
    <property type="entry name" value="WH-like_DNA-bd_sf"/>
</dbReference>
<reference evidence="6" key="1">
    <citation type="submission" date="2020-02" db="EMBL/GenBank/DDBJ databases">
        <authorList>
            <person name="Meier V. D."/>
        </authorList>
    </citation>
    <scope>NUCLEOTIDE SEQUENCE</scope>
    <source>
        <strain evidence="6">AVDCRST_MAG67</strain>
    </source>
</reference>
<evidence type="ECO:0000259" key="5">
    <source>
        <dbReference type="PROSITE" id="PS50931"/>
    </source>
</evidence>
<dbReference type="PANTHER" id="PTHR30126:SF39">
    <property type="entry name" value="HTH-TYPE TRANSCRIPTIONAL REGULATOR CYSL"/>
    <property type="match status" value="1"/>
</dbReference>
<dbReference type="Pfam" id="PF03466">
    <property type="entry name" value="LysR_substrate"/>
    <property type="match status" value="1"/>
</dbReference>
<dbReference type="InterPro" id="IPR000847">
    <property type="entry name" value="LysR_HTH_N"/>
</dbReference>
<protein>
    <recommendedName>
        <fullName evidence="5">HTH lysR-type domain-containing protein</fullName>
    </recommendedName>
</protein>
<dbReference type="InterPro" id="IPR005119">
    <property type="entry name" value="LysR_subst-bd"/>
</dbReference>
<dbReference type="SUPFAM" id="SSF46785">
    <property type="entry name" value="Winged helix' DNA-binding domain"/>
    <property type="match status" value="1"/>
</dbReference>
<evidence type="ECO:0000256" key="4">
    <source>
        <dbReference type="ARBA" id="ARBA00023163"/>
    </source>
</evidence>
<dbReference type="GO" id="GO:0003700">
    <property type="term" value="F:DNA-binding transcription factor activity"/>
    <property type="evidence" value="ECO:0007669"/>
    <property type="project" value="InterPro"/>
</dbReference>
<dbReference type="AlphaFoldDB" id="A0A6J4TFA2"/>
<keyword evidence="4" id="KW-0804">Transcription</keyword>
<feature type="domain" description="HTH lysR-type" evidence="5">
    <location>
        <begin position="1"/>
        <end position="58"/>
    </location>
</feature>
<dbReference type="PROSITE" id="PS50931">
    <property type="entry name" value="HTH_LYSR"/>
    <property type="match status" value="1"/>
</dbReference>
<evidence type="ECO:0000313" key="6">
    <source>
        <dbReference type="EMBL" id="CAA9521827.1"/>
    </source>
</evidence>
<dbReference type="SUPFAM" id="SSF53850">
    <property type="entry name" value="Periplasmic binding protein-like II"/>
    <property type="match status" value="1"/>
</dbReference>
<gene>
    <name evidence="6" type="ORF">AVDCRST_MAG67-3420</name>
</gene>
<dbReference type="PANTHER" id="PTHR30126">
    <property type="entry name" value="HTH-TYPE TRANSCRIPTIONAL REGULATOR"/>
    <property type="match status" value="1"/>
</dbReference>
<dbReference type="EMBL" id="CADCVQ010000147">
    <property type="protein sequence ID" value="CAA9521827.1"/>
    <property type="molecule type" value="Genomic_DNA"/>
</dbReference>
<evidence type="ECO:0000256" key="3">
    <source>
        <dbReference type="ARBA" id="ARBA00023125"/>
    </source>
</evidence>
<dbReference type="GO" id="GO:0000976">
    <property type="term" value="F:transcription cis-regulatory region binding"/>
    <property type="evidence" value="ECO:0007669"/>
    <property type="project" value="TreeGrafter"/>
</dbReference>
<organism evidence="6">
    <name type="scientific">uncultured Solirubrobacteraceae bacterium</name>
    <dbReference type="NCBI Taxonomy" id="1162706"/>
    <lineage>
        <taxon>Bacteria</taxon>
        <taxon>Bacillati</taxon>
        <taxon>Actinomycetota</taxon>
        <taxon>Thermoleophilia</taxon>
        <taxon>Solirubrobacterales</taxon>
        <taxon>Solirubrobacteraceae</taxon>
        <taxon>environmental samples</taxon>
    </lineage>
</organism>
<dbReference type="Gene3D" id="3.40.190.290">
    <property type="match status" value="1"/>
</dbReference>
<dbReference type="Gene3D" id="1.10.10.10">
    <property type="entry name" value="Winged helix-like DNA-binding domain superfamily/Winged helix DNA-binding domain"/>
    <property type="match status" value="1"/>
</dbReference>
<dbReference type="InterPro" id="IPR036390">
    <property type="entry name" value="WH_DNA-bd_sf"/>
</dbReference>
<evidence type="ECO:0000256" key="1">
    <source>
        <dbReference type="ARBA" id="ARBA00009437"/>
    </source>
</evidence>
<proteinExistence type="inferred from homology"/>
<dbReference type="Pfam" id="PF00126">
    <property type="entry name" value="HTH_1"/>
    <property type="match status" value="1"/>
</dbReference>
<name>A0A6J4TFA2_9ACTN</name>
<comment type="similarity">
    <text evidence="1">Belongs to the LysR transcriptional regulatory family.</text>
</comment>
<keyword evidence="3" id="KW-0238">DNA-binding</keyword>
<evidence type="ECO:0000256" key="2">
    <source>
        <dbReference type="ARBA" id="ARBA00023015"/>
    </source>
</evidence>
<sequence>MTLSQLRSFVTVARLGSVKAAAHALAVSEPAVSGAVGALRRELGDKLYIRSGGVIELTPGGRRLASAATEILDLAEETRRVVRAGDAQKTTLRVAATAPFAEFAAGPLLSVFSHRHPEVDVELQVARREEHAGLLANRAADITLGPPVTERLDVPAMLSEPFLRYALIVVAAPGHTLSSSKGLAPAALVSTPWLLGPSENERSTDTGAFLARQSIAPRRTRAYPNFAAALAQVASGRGVTLAIAHTVRDELERGSLVELDVRGTPISGLWYVSTLRPELRTTAAEALRRFITTPEATRAMLARGGGVPAERFVHMGTRWS</sequence>
<accession>A0A6J4TFA2</accession>
<keyword evidence="2" id="KW-0805">Transcription regulation</keyword>